<gene>
    <name evidence="3" type="ORF">Q5722_00340</name>
</gene>
<organism evidence="3 4">
    <name type="scientific">Nocardioides jiangxiensis</name>
    <dbReference type="NCBI Taxonomy" id="3064524"/>
    <lineage>
        <taxon>Bacteria</taxon>
        <taxon>Bacillati</taxon>
        <taxon>Actinomycetota</taxon>
        <taxon>Actinomycetes</taxon>
        <taxon>Propionibacteriales</taxon>
        <taxon>Nocardioidaceae</taxon>
        <taxon>Nocardioides</taxon>
    </lineage>
</organism>
<dbReference type="PROSITE" id="PS51257">
    <property type="entry name" value="PROKAR_LIPOPROTEIN"/>
    <property type="match status" value="1"/>
</dbReference>
<evidence type="ECO:0000256" key="1">
    <source>
        <dbReference type="SAM" id="MobiDB-lite"/>
    </source>
</evidence>
<feature type="signal peptide" evidence="2">
    <location>
        <begin position="1"/>
        <end position="19"/>
    </location>
</feature>
<name>A0ABT9AZN8_9ACTN</name>
<feature type="region of interest" description="Disordered" evidence="1">
    <location>
        <begin position="28"/>
        <end position="64"/>
    </location>
</feature>
<dbReference type="Proteomes" id="UP001233314">
    <property type="component" value="Unassembled WGS sequence"/>
</dbReference>
<dbReference type="SUPFAM" id="SSF53955">
    <property type="entry name" value="Lysozyme-like"/>
    <property type="match status" value="1"/>
</dbReference>
<feature type="chain" id="PRO_5047217811" evidence="2">
    <location>
        <begin position="20"/>
        <end position="211"/>
    </location>
</feature>
<evidence type="ECO:0000313" key="4">
    <source>
        <dbReference type="Proteomes" id="UP001233314"/>
    </source>
</evidence>
<comment type="caution">
    <text evidence="3">The sequence shown here is derived from an EMBL/GenBank/DDBJ whole genome shotgun (WGS) entry which is preliminary data.</text>
</comment>
<accession>A0ABT9AZN8</accession>
<dbReference type="RefSeq" id="WP_305026227.1">
    <property type="nucleotide sequence ID" value="NZ_JAUQTA010000001.1"/>
</dbReference>
<reference evidence="3 4" key="1">
    <citation type="submission" date="2023-07" db="EMBL/GenBank/DDBJ databases">
        <title>Nocardioides sp. nov WY-20 isolated from soil.</title>
        <authorList>
            <person name="Liu B."/>
            <person name="Wan Y."/>
        </authorList>
    </citation>
    <scope>NUCLEOTIDE SEQUENCE [LARGE SCALE GENOMIC DNA]</scope>
    <source>
        <strain evidence="3 4">WY-20</strain>
    </source>
</reference>
<keyword evidence="4" id="KW-1185">Reference proteome</keyword>
<dbReference type="EMBL" id="JAUQTA010000001">
    <property type="protein sequence ID" value="MDO7866807.1"/>
    <property type="molecule type" value="Genomic_DNA"/>
</dbReference>
<sequence length="211" mass="22407">MRTRRAALVIASACMVLTACEPLFETAAPAQGSGPASRPATASASPTPSQRTAVSRGQDRTLTPAQLSAMTQARMSVSDGDIMRQLANTAERIAQNLAAGGGSVPAPTSVQPGTNRALGYHLLLDFGWPASEWPALDALWQRESGWSQVAENRSSGAYGIPQSLPASKMAAVGPDWRTNPETQIRWGLAYIGARYGSPHAAWAHSEKFGWY</sequence>
<evidence type="ECO:0000313" key="3">
    <source>
        <dbReference type="EMBL" id="MDO7866807.1"/>
    </source>
</evidence>
<proteinExistence type="predicted"/>
<evidence type="ECO:0000256" key="2">
    <source>
        <dbReference type="SAM" id="SignalP"/>
    </source>
</evidence>
<keyword evidence="2" id="KW-0732">Signal</keyword>
<feature type="compositionally biased region" description="Low complexity" evidence="1">
    <location>
        <begin position="32"/>
        <end position="53"/>
    </location>
</feature>
<dbReference type="InterPro" id="IPR023346">
    <property type="entry name" value="Lysozyme-like_dom_sf"/>
</dbReference>
<protein>
    <submittedName>
        <fullName evidence="3">Transglycosylase SLT domain-containing protein</fullName>
    </submittedName>
</protein>